<evidence type="ECO:0000313" key="2">
    <source>
        <dbReference type="EMBL" id="WZN48485.1"/>
    </source>
</evidence>
<reference evidence="2 3" key="1">
    <citation type="submission" date="2024-03" db="EMBL/GenBank/DDBJ databases">
        <title>Chitinophaga caseinilytica sp. nov., a casein hydrolysing bacterium isolated from forest soil.</title>
        <authorList>
            <person name="Lee D.S."/>
            <person name="Han D.M."/>
            <person name="Baek J.H."/>
            <person name="Choi D.G."/>
            <person name="Jeon J.H."/>
            <person name="Jeon C.O."/>
        </authorList>
    </citation>
    <scope>NUCLEOTIDE SEQUENCE [LARGE SCALE GENOMIC DNA]</scope>
    <source>
        <strain evidence="2 3">KACC 19118</strain>
    </source>
</reference>
<dbReference type="CDD" id="cd23763">
    <property type="entry name" value="ASKHA_ATPase_ROK"/>
    <property type="match status" value="1"/>
</dbReference>
<proteinExistence type="inferred from homology"/>
<evidence type="ECO:0000313" key="3">
    <source>
        <dbReference type="Proteomes" id="UP001449657"/>
    </source>
</evidence>
<evidence type="ECO:0000256" key="1">
    <source>
        <dbReference type="ARBA" id="ARBA00006479"/>
    </source>
</evidence>
<dbReference type="SUPFAM" id="SSF53067">
    <property type="entry name" value="Actin-like ATPase domain"/>
    <property type="match status" value="1"/>
</dbReference>
<name>A0ABZ2ZAK7_9BACT</name>
<dbReference type="Pfam" id="PF00480">
    <property type="entry name" value="ROK"/>
    <property type="match status" value="1"/>
</dbReference>
<accession>A0ABZ2ZAK7</accession>
<protein>
    <submittedName>
        <fullName evidence="2">ROK family protein</fullName>
    </submittedName>
</protein>
<gene>
    <name evidence="2" type="ORF">WJU22_09895</name>
</gene>
<dbReference type="PANTHER" id="PTHR18964">
    <property type="entry name" value="ROK (REPRESSOR, ORF, KINASE) FAMILY"/>
    <property type="match status" value="1"/>
</dbReference>
<sequence length="282" mass="30031">MKITAVDIGGSHITVAAVDMESRTCNGGSRMQVDSRSPAGEILDCWAAAIARCAETHDGTQIAVAMPGPFDYASGVCRVRDQSKFDALYGVNVKDALAERLQIDAGNILFDNDATCFLRGHYFAGCFQENENVLGLTLGTGFGSVIRTGEGYFSPDYWCRSFGDSMADDYFSSRWLLHAFAALGGEKLTSVRELATRGNSGEVFRKFGANLAGFLSEAAPDVDAILLGGNIAKAYPLFGDALEAGLAAAGRHYRFQVSALGEEGILLGAAALREKEPVGSER</sequence>
<organism evidence="2 3">
    <name type="scientific">Chitinophaga caseinilytica</name>
    <dbReference type="NCBI Taxonomy" id="2267521"/>
    <lineage>
        <taxon>Bacteria</taxon>
        <taxon>Pseudomonadati</taxon>
        <taxon>Bacteroidota</taxon>
        <taxon>Chitinophagia</taxon>
        <taxon>Chitinophagales</taxon>
        <taxon>Chitinophagaceae</taxon>
        <taxon>Chitinophaga</taxon>
    </lineage>
</organism>
<dbReference type="Gene3D" id="3.30.420.40">
    <property type="match status" value="2"/>
</dbReference>
<dbReference type="InterPro" id="IPR043129">
    <property type="entry name" value="ATPase_NBD"/>
</dbReference>
<keyword evidence="3" id="KW-1185">Reference proteome</keyword>
<dbReference type="Proteomes" id="UP001449657">
    <property type="component" value="Chromosome"/>
</dbReference>
<comment type="similarity">
    <text evidence="1">Belongs to the ROK (NagC/XylR) family.</text>
</comment>
<dbReference type="InterPro" id="IPR000600">
    <property type="entry name" value="ROK"/>
</dbReference>
<dbReference type="RefSeq" id="WP_341843075.1">
    <property type="nucleotide sequence ID" value="NZ_CP149792.1"/>
</dbReference>
<dbReference type="EMBL" id="CP150096">
    <property type="protein sequence ID" value="WZN48485.1"/>
    <property type="molecule type" value="Genomic_DNA"/>
</dbReference>
<dbReference type="PANTHER" id="PTHR18964:SF149">
    <property type="entry name" value="BIFUNCTIONAL UDP-N-ACETYLGLUCOSAMINE 2-EPIMERASE_N-ACETYLMANNOSAMINE KINASE"/>
    <property type="match status" value="1"/>
</dbReference>